<evidence type="ECO:0000313" key="3">
    <source>
        <dbReference type="EMBL" id="PQM41007.1"/>
    </source>
</evidence>
<dbReference type="CDD" id="cd06257">
    <property type="entry name" value="DnaJ"/>
    <property type="match status" value="1"/>
</dbReference>
<evidence type="ECO:0000256" key="1">
    <source>
        <dbReference type="SAM" id="Phobius"/>
    </source>
</evidence>
<evidence type="ECO:0000313" key="4">
    <source>
        <dbReference type="Proteomes" id="UP000250321"/>
    </source>
</evidence>
<keyword evidence="1" id="KW-0812">Transmembrane</keyword>
<dbReference type="PROSITE" id="PS00636">
    <property type="entry name" value="DNAJ_1"/>
    <property type="match status" value="1"/>
</dbReference>
<dbReference type="PRINTS" id="PR00625">
    <property type="entry name" value="JDOMAIN"/>
</dbReference>
<dbReference type="AlphaFoldDB" id="A0A314UTZ9"/>
<dbReference type="PROSITE" id="PS50076">
    <property type="entry name" value="DNAJ_2"/>
    <property type="match status" value="1"/>
</dbReference>
<dbReference type="EMBL" id="PJQY01003001">
    <property type="protein sequence ID" value="PQM41007.1"/>
    <property type="molecule type" value="Genomic_DNA"/>
</dbReference>
<evidence type="ECO:0000259" key="2">
    <source>
        <dbReference type="PROSITE" id="PS50076"/>
    </source>
</evidence>
<reference evidence="3 4" key="1">
    <citation type="submission" date="2018-02" db="EMBL/GenBank/DDBJ databases">
        <title>Draft genome of wild Prunus yedoensis var. nudiflora.</title>
        <authorList>
            <person name="Baek S."/>
            <person name="Kim J.-H."/>
            <person name="Choi K."/>
            <person name="Kim G.-B."/>
            <person name="Cho A."/>
            <person name="Jang H."/>
            <person name="Shin C.-H."/>
            <person name="Yu H.-J."/>
            <person name="Mun J.-H."/>
        </authorList>
    </citation>
    <scope>NUCLEOTIDE SEQUENCE [LARGE SCALE GENOMIC DNA]</scope>
    <source>
        <strain evidence="4">cv. Jeju island</strain>
        <tissue evidence="3">Leaf</tissue>
    </source>
</reference>
<dbReference type="SMART" id="SM00271">
    <property type="entry name" value="DnaJ"/>
    <property type="match status" value="1"/>
</dbReference>
<protein>
    <recommendedName>
        <fullName evidence="2">J domain-containing protein</fullName>
    </recommendedName>
</protein>
<dbReference type="Proteomes" id="UP000250321">
    <property type="component" value="Unassembled WGS sequence"/>
</dbReference>
<proteinExistence type="predicted"/>
<keyword evidence="1" id="KW-1133">Transmembrane helix</keyword>
<dbReference type="PANTHER" id="PTHR45270">
    <property type="entry name" value="OS03G0832900 PROTEIN"/>
    <property type="match status" value="1"/>
</dbReference>
<dbReference type="InterPro" id="IPR036869">
    <property type="entry name" value="J_dom_sf"/>
</dbReference>
<feature type="transmembrane region" description="Helical" evidence="1">
    <location>
        <begin position="124"/>
        <end position="154"/>
    </location>
</feature>
<gene>
    <name evidence="3" type="ORF">Pyn_12985</name>
</gene>
<dbReference type="OrthoDB" id="1507364at2759"/>
<keyword evidence="1" id="KW-0472">Membrane</keyword>
<name>A0A314UTZ9_PRUYE</name>
<dbReference type="Gene3D" id="1.10.287.110">
    <property type="entry name" value="DnaJ domain"/>
    <property type="match status" value="1"/>
</dbReference>
<sequence>MEDIGLFKQGWKWLLSHKHVYSRSQTAISGFRDEMGMFIERHWPMVCSGCTKTGRLLLLLLIYWRDCVVRGFRSFLGLGSAALLLIMWSCFLSLTSISCLIYVLLSMGAAGAAVQYLGYTPGLFIVGLFAILILWMYANFWITGTLFIVGGYLFSLNHARIFPITVAKEEINSAVEMKKILDSIDHYEALGFPRHKKIDAAILKKEYRKKAMLVHPDKNMGSALASESFKKLQCAFEVLSDSTKKRDYDEQLRKEESKTKSVCQKSHGTSHQDGPDYCSEESRRIQCTKCGNSHIWVCTNRSKAKARWCQDCCQYHQAKDGDGWVEIPRAFVCAESKIFDVSEWAICQGMACRPNTHRPSFHVNMVGSEKTQRSNSSRFPWDLDAEMMDEDEEEFEVWLQQALASGLFCESSKRRKSWSPFKLPQRVKRQSRRTSC</sequence>
<dbReference type="Pfam" id="PF00226">
    <property type="entry name" value="DnaJ"/>
    <property type="match status" value="1"/>
</dbReference>
<organism evidence="3 4">
    <name type="scientific">Prunus yedoensis var. nudiflora</name>
    <dbReference type="NCBI Taxonomy" id="2094558"/>
    <lineage>
        <taxon>Eukaryota</taxon>
        <taxon>Viridiplantae</taxon>
        <taxon>Streptophyta</taxon>
        <taxon>Embryophyta</taxon>
        <taxon>Tracheophyta</taxon>
        <taxon>Spermatophyta</taxon>
        <taxon>Magnoliopsida</taxon>
        <taxon>eudicotyledons</taxon>
        <taxon>Gunneridae</taxon>
        <taxon>Pentapetalae</taxon>
        <taxon>rosids</taxon>
        <taxon>fabids</taxon>
        <taxon>Rosales</taxon>
        <taxon>Rosaceae</taxon>
        <taxon>Amygdaloideae</taxon>
        <taxon>Amygdaleae</taxon>
        <taxon>Prunus</taxon>
    </lineage>
</organism>
<dbReference type="Pfam" id="PF14901">
    <property type="entry name" value="Jiv90"/>
    <property type="match status" value="1"/>
</dbReference>
<feature type="transmembrane region" description="Helical" evidence="1">
    <location>
        <begin position="75"/>
        <end position="104"/>
    </location>
</feature>
<keyword evidence="4" id="KW-1185">Reference proteome</keyword>
<dbReference type="InterPro" id="IPR032843">
    <property type="entry name" value="Jiv"/>
</dbReference>
<accession>A0A314UTZ9</accession>
<feature type="domain" description="J" evidence="2">
    <location>
        <begin position="185"/>
        <end position="252"/>
    </location>
</feature>
<dbReference type="InterPro" id="IPR018253">
    <property type="entry name" value="DnaJ_domain_CS"/>
</dbReference>
<comment type="caution">
    <text evidence="3">The sequence shown here is derived from an EMBL/GenBank/DDBJ whole genome shotgun (WGS) entry which is preliminary data.</text>
</comment>
<dbReference type="SUPFAM" id="SSF46565">
    <property type="entry name" value="Chaperone J-domain"/>
    <property type="match status" value="1"/>
</dbReference>
<dbReference type="InterPro" id="IPR001623">
    <property type="entry name" value="DnaJ_domain"/>
</dbReference>
<dbReference type="PANTHER" id="PTHR45270:SF1">
    <property type="entry name" value="CHAPERONE DNAJ-DOMAIN SUPERFAMILY PROTEIN"/>
    <property type="match status" value="1"/>
</dbReference>